<organism evidence="1 2">
    <name type="scientific">Marinobacter xestospongiae</name>
    <dbReference type="NCBI Taxonomy" id="994319"/>
    <lineage>
        <taxon>Bacteria</taxon>
        <taxon>Pseudomonadati</taxon>
        <taxon>Pseudomonadota</taxon>
        <taxon>Gammaproteobacteria</taxon>
        <taxon>Pseudomonadales</taxon>
        <taxon>Marinobacteraceae</taxon>
        <taxon>Marinobacter</taxon>
    </lineage>
</organism>
<name>A0ABU3VZE8_9GAMM</name>
<reference evidence="1 2" key="1">
    <citation type="submission" date="2023-10" db="EMBL/GenBank/DDBJ databases">
        <title>Characteristics and mechanism of a salt-tolerant marine origin heterotrophic nitrifying- aerobic denitrifying bacteria Marinobacter xestospongiae HN1.</title>
        <authorList>
            <person name="Qi R."/>
        </authorList>
    </citation>
    <scope>NUCLEOTIDE SEQUENCE [LARGE SCALE GENOMIC DNA]</scope>
    <source>
        <strain evidence="1 2">HN1</strain>
    </source>
</reference>
<evidence type="ECO:0008006" key="3">
    <source>
        <dbReference type="Google" id="ProtNLM"/>
    </source>
</evidence>
<protein>
    <recommendedName>
        <fullName evidence="3">Lipoprotein</fullName>
    </recommendedName>
</protein>
<dbReference type="Proteomes" id="UP001269819">
    <property type="component" value="Unassembled WGS sequence"/>
</dbReference>
<keyword evidence="2" id="KW-1185">Reference proteome</keyword>
<evidence type="ECO:0000313" key="2">
    <source>
        <dbReference type="Proteomes" id="UP001269819"/>
    </source>
</evidence>
<dbReference type="RefSeq" id="WP_316974149.1">
    <property type="nucleotide sequence ID" value="NZ_JAWIIJ010000008.1"/>
</dbReference>
<gene>
    <name evidence="1" type="ORF">RYS15_13125</name>
</gene>
<evidence type="ECO:0000313" key="1">
    <source>
        <dbReference type="EMBL" id="MDV2079629.1"/>
    </source>
</evidence>
<accession>A0ABU3VZE8</accession>
<proteinExistence type="predicted"/>
<comment type="caution">
    <text evidence="1">The sequence shown here is derived from an EMBL/GenBank/DDBJ whole genome shotgun (WGS) entry which is preliminary data.</text>
</comment>
<dbReference type="PROSITE" id="PS51257">
    <property type="entry name" value="PROKAR_LIPOPROTEIN"/>
    <property type="match status" value="1"/>
</dbReference>
<dbReference type="EMBL" id="JAWIIJ010000008">
    <property type="protein sequence ID" value="MDV2079629.1"/>
    <property type="molecule type" value="Genomic_DNA"/>
</dbReference>
<sequence length="179" mass="19248">MKLSPQLTGLITAATLLAGCSSQPLSVGTDDVCGSLQALIADYDADFASFRGKGDSFIAGTVYRAKTELIEGHCQIWSWGRGDAAYLCAATSPSLDIAKSRHQQALASVKSCLGPQWQEEGDWRQRAGETDGYASRFRAPDSDALVSVQTTVQLGGPVRHYTNFLYIGGESRADQPRSR</sequence>